<evidence type="ECO:0000313" key="3">
    <source>
        <dbReference type="EMBL" id="GGG01186.1"/>
    </source>
</evidence>
<keyword evidence="2" id="KW-0812">Transmembrane</keyword>
<dbReference type="Proteomes" id="UP000636949">
    <property type="component" value="Unassembled WGS sequence"/>
</dbReference>
<sequence>MPIFSDQLEKYRRKPTLDFWPFSYKGSVNLHWERALLEMENLHTLSPELKAFLRAKLSNNTQTDLKTLTKLEALFKQASLSTTRKIVHTYSFYVDWLSLFRNVYEILALSIKPLALQLPFIGLAWQLFDTVMLGVMAINSDQKKDKWARNHYLYNTAQLTLCTGIALSALIVSACSLLSIISTLASSIGGASALVISWLLSERAAKLCDARIHYLMCESLSTKALSALVDQETISQLQASYQKWCQEIQNANNSEESYKALIKSLQQLEKSLKVNDNTTEKIHEAVLALTLCTNQIKKREFLYRLEKPLKFYALTTVTLAILTVVLLAIGANIATFGFAAALFCSAMVIFSSIYNLYQKNKLLNTDNNEDTHCKTIGNNYSHTLFTPPLNDANPNSSPSI</sequence>
<organism evidence="3 4">
    <name type="scientific">Cysteiniphilum litorale</name>
    <dbReference type="NCBI Taxonomy" id="2056700"/>
    <lineage>
        <taxon>Bacteria</taxon>
        <taxon>Pseudomonadati</taxon>
        <taxon>Pseudomonadota</taxon>
        <taxon>Gammaproteobacteria</taxon>
        <taxon>Thiotrichales</taxon>
        <taxon>Fastidiosibacteraceae</taxon>
        <taxon>Cysteiniphilum</taxon>
    </lineage>
</organism>
<feature type="transmembrane region" description="Helical" evidence="2">
    <location>
        <begin position="311"/>
        <end position="330"/>
    </location>
</feature>
<comment type="caution">
    <text evidence="3">The sequence shown here is derived from an EMBL/GenBank/DDBJ whole genome shotgun (WGS) entry which is preliminary data.</text>
</comment>
<evidence type="ECO:0000256" key="2">
    <source>
        <dbReference type="SAM" id="Phobius"/>
    </source>
</evidence>
<feature type="transmembrane region" description="Helical" evidence="2">
    <location>
        <begin position="177"/>
        <end position="201"/>
    </location>
</feature>
<feature type="transmembrane region" description="Helical" evidence="2">
    <location>
        <begin position="152"/>
        <end position="171"/>
    </location>
</feature>
<dbReference type="RefSeq" id="WP_117003101.1">
    <property type="nucleotide sequence ID" value="NZ_BMJS01000021.1"/>
</dbReference>
<evidence type="ECO:0000313" key="4">
    <source>
        <dbReference type="Proteomes" id="UP000636949"/>
    </source>
</evidence>
<keyword evidence="2" id="KW-1133">Transmembrane helix</keyword>
<evidence type="ECO:0000256" key="1">
    <source>
        <dbReference type="SAM" id="Coils"/>
    </source>
</evidence>
<dbReference type="OrthoDB" id="5620610at2"/>
<dbReference type="EMBL" id="BMJS01000021">
    <property type="protein sequence ID" value="GGG01186.1"/>
    <property type="molecule type" value="Genomic_DNA"/>
</dbReference>
<keyword evidence="1" id="KW-0175">Coiled coil</keyword>
<keyword evidence="2" id="KW-0472">Membrane</keyword>
<accession>A0A8J2Z5E4</accession>
<reference evidence="3" key="1">
    <citation type="journal article" date="2014" name="Int. J. Syst. Evol. Microbiol.">
        <title>Complete genome sequence of Corynebacterium casei LMG S-19264T (=DSM 44701T), isolated from a smear-ripened cheese.</title>
        <authorList>
            <consortium name="US DOE Joint Genome Institute (JGI-PGF)"/>
            <person name="Walter F."/>
            <person name="Albersmeier A."/>
            <person name="Kalinowski J."/>
            <person name="Ruckert C."/>
        </authorList>
    </citation>
    <scope>NUCLEOTIDE SEQUENCE</scope>
    <source>
        <strain evidence="3">CGMCC 1.15758</strain>
    </source>
</reference>
<dbReference type="AlphaFoldDB" id="A0A8J2Z5E4"/>
<gene>
    <name evidence="3" type="ORF">GCM10010995_18280</name>
</gene>
<feature type="transmembrane region" description="Helical" evidence="2">
    <location>
        <begin position="336"/>
        <end position="357"/>
    </location>
</feature>
<reference evidence="3" key="2">
    <citation type="submission" date="2020-09" db="EMBL/GenBank/DDBJ databases">
        <authorList>
            <person name="Sun Q."/>
            <person name="Zhou Y."/>
        </authorList>
    </citation>
    <scope>NUCLEOTIDE SEQUENCE</scope>
    <source>
        <strain evidence="3">CGMCC 1.15758</strain>
    </source>
</reference>
<keyword evidence="4" id="KW-1185">Reference proteome</keyword>
<name>A0A8J2Z5E4_9GAMM</name>
<feature type="transmembrane region" description="Helical" evidence="2">
    <location>
        <begin position="120"/>
        <end position="140"/>
    </location>
</feature>
<feature type="coiled-coil region" evidence="1">
    <location>
        <begin position="234"/>
        <end position="271"/>
    </location>
</feature>
<proteinExistence type="predicted"/>
<protein>
    <submittedName>
        <fullName evidence="3">Uncharacterized protein</fullName>
    </submittedName>
</protein>